<dbReference type="AlphaFoldDB" id="A0A1I5VKH5"/>
<feature type="site" description="Contributes to redox potential value" evidence="9">
    <location>
        <position position="35"/>
    </location>
</feature>
<dbReference type="FunFam" id="3.40.30.10:FF:000001">
    <property type="entry name" value="Thioredoxin"/>
    <property type="match status" value="1"/>
</dbReference>
<feature type="disulfide bond" description="Redox-active" evidence="10">
    <location>
        <begin position="34"/>
        <end position="37"/>
    </location>
</feature>
<evidence type="ECO:0000313" key="13">
    <source>
        <dbReference type="Proteomes" id="UP000198577"/>
    </source>
</evidence>
<dbReference type="InterPro" id="IPR036249">
    <property type="entry name" value="Thioredoxin-like_sf"/>
</dbReference>
<feature type="active site" description="Nucleophile" evidence="9">
    <location>
        <position position="37"/>
    </location>
</feature>
<dbReference type="EMBL" id="FOXR01000011">
    <property type="protein sequence ID" value="SFQ08005.1"/>
    <property type="molecule type" value="Genomic_DNA"/>
</dbReference>
<evidence type="ECO:0000256" key="3">
    <source>
        <dbReference type="ARBA" id="ARBA00022448"/>
    </source>
</evidence>
<dbReference type="PROSITE" id="PS00194">
    <property type="entry name" value="THIOREDOXIN_1"/>
    <property type="match status" value="1"/>
</dbReference>
<dbReference type="InterPro" id="IPR013766">
    <property type="entry name" value="Thioredoxin_domain"/>
</dbReference>
<dbReference type="PANTHER" id="PTHR45663:SF11">
    <property type="entry name" value="GEO12009P1"/>
    <property type="match status" value="1"/>
</dbReference>
<dbReference type="GO" id="GO:0015035">
    <property type="term" value="F:protein-disulfide reductase activity"/>
    <property type="evidence" value="ECO:0007669"/>
    <property type="project" value="UniProtKB-UniRule"/>
</dbReference>
<dbReference type="NCBIfam" id="TIGR01068">
    <property type="entry name" value="thioredoxin"/>
    <property type="match status" value="1"/>
</dbReference>
<keyword evidence="6 10" id="KW-0676">Redox-active center</keyword>
<dbReference type="PIRSF" id="PIRSF000077">
    <property type="entry name" value="Thioredoxin"/>
    <property type="match status" value="1"/>
</dbReference>
<dbReference type="Gene3D" id="3.40.30.10">
    <property type="entry name" value="Glutaredoxin"/>
    <property type="match status" value="1"/>
</dbReference>
<dbReference type="STRING" id="937334.SAMN05444406_11168"/>
<dbReference type="Proteomes" id="UP000198577">
    <property type="component" value="Unassembled WGS sequence"/>
</dbReference>
<keyword evidence="5 10" id="KW-1015">Disulfide bond</keyword>
<feature type="active site" description="Nucleophile" evidence="9">
    <location>
        <position position="34"/>
    </location>
</feature>
<feature type="site" description="Contributes to redox potential value" evidence="9">
    <location>
        <position position="36"/>
    </location>
</feature>
<gene>
    <name evidence="12" type="ORF">SAMN05444406_11168</name>
</gene>
<accession>A0A1I5VKH5</accession>
<feature type="domain" description="Thioredoxin" evidence="11">
    <location>
        <begin position="1"/>
        <end position="109"/>
    </location>
</feature>
<evidence type="ECO:0000256" key="9">
    <source>
        <dbReference type="PIRSR" id="PIRSR000077-1"/>
    </source>
</evidence>
<dbReference type="InterPro" id="IPR017937">
    <property type="entry name" value="Thioredoxin_CS"/>
</dbReference>
<reference evidence="12 13" key="1">
    <citation type="submission" date="2016-10" db="EMBL/GenBank/DDBJ databases">
        <authorList>
            <person name="de Groot N.N."/>
        </authorList>
    </citation>
    <scope>NUCLEOTIDE SEQUENCE [LARGE SCALE GENOMIC DNA]</scope>
    <source>
        <strain evidence="12 13">DSM 20678</strain>
    </source>
</reference>
<evidence type="ECO:0000256" key="10">
    <source>
        <dbReference type="PIRSR" id="PIRSR000077-4"/>
    </source>
</evidence>
<organism evidence="12 13">
    <name type="scientific">Caldicoprobacter faecalis</name>
    <dbReference type="NCBI Taxonomy" id="937334"/>
    <lineage>
        <taxon>Bacteria</taxon>
        <taxon>Bacillati</taxon>
        <taxon>Bacillota</taxon>
        <taxon>Clostridia</taxon>
        <taxon>Caldicoprobacterales</taxon>
        <taxon>Caldicoprobacteraceae</taxon>
        <taxon>Caldicoprobacter</taxon>
    </lineage>
</organism>
<dbReference type="Pfam" id="PF00085">
    <property type="entry name" value="Thioredoxin"/>
    <property type="match status" value="1"/>
</dbReference>
<evidence type="ECO:0000313" key="12">
    <source>
        <dbReference type="EMBL" id="SFQ08005.1"/>
    </source>
</evidence>
<evidence type="ECO:0000256" key="1">
    <source>
        <dbReference type="ARBA" id="ARBA00008987"/>
    </source>
</evidence>
<sequence length="109" mass="12128">MASQNVITLTADNFDKEVLQSDVPVLVDFWAAWCGPCRMIAPIIDQLADEYAGRLKVGKVNVDEEAQLAQRYGIMSIPTLYFFKNGEAVSQLVGVRPKAELERVIQTVL</sequence>
<proteinExistence type="inferred from homology"/>
<evidence type="ECO:0000256" key="8">
    <source>
        <dbReference type="PIRNR" id="PIRNR000077"/>
    </source>
</evidence>
<dbReference type="OrthoDB" id="9790390at2"/>
<comment type="similarity">
    <text evidence="1 8">Belongs to the thioredoxin family.</text>
</comment>
<feature type="site" description="Deprotonates C-terminal active site Cys" evidence="9">
    <location>
        <position position="28"/>
    </location>
</feature>
<evidence type="ECO:0000256" key="4">
    <source>
        <dbReference type="ARBA" id="ARBA00022982"/>
    </source>
</evidence>
<dbReference type="GO" id="GO:0005829">
    <property type="term" value="C:cytosol"/>
    <property type="evidence" value="ECO:0007669"/>
    <property type="project" value="TreeGrafter"/>
</dbReference>
<evidence type="ECO:0000256" key="7">
    <source>
        <dbReference type="NCBIfam" id="TIGR01068"/>
    </source>
</evidence>
<evidence type="ECO:0000256" key="5">
    <source>
        <dbReference type="ARBA" id="ARBA00023157"/>
    </source>
</evidence>
<evidence type="ECO:0000256" key="2">
    <source>
        <dbReference type="ARBA" id="ARBA00020570"/>
    </source>
</evidence>
<dbReference type="RefSeq" id="WP_025747667.1">
    <property type="nucleotide sequence ID" value="NZ_FOXR01000011.1"/>
</dbReference>
<evidence type="ECO:0000256" key="6">
    <source>
        <dbReference type="ARBA" id="ARBA00023284"/>
    </source>
</evidence>
<dbReference type="CDD" id="cd02947">
    <property type="entry name" value="TRX_family"/>
    <property type="match status" value="1"/>
</dbReference>
<name>A0A1I5VKH5_9FIRM</name>
<dbReference type="PROSITE" id="PS51352">
    <property type="entry name" value="THIOREDOXIN_2"/>
    <property type="match status" value="1"/>
</dbReference>
<dbReference type="PRINTS" id="PR00421">
    <property type="entry name" value="THIOREDOXIN"/>
</dbReference>
<keyword evidence="13" id="KW-1185">Reference proteome</keyword>
<dbReference type="PANTHER" id="PTHR45663">
    <property type="entry name" value="GEO12009P1"/>
    <property type="match status" value="1"/>
</dbReference>
<keyword evidence="3" id="KW-0813">Transport</keyword>
<keyword evidence="4" id="KW-0249">Electron transport</keyword>
<dbReference type="GO" id="GO:0045454">
    <property type="term" value="P:cell redox homeostasis"/>
    <property type="evidence" value="ECO:0007669"/>
    <property type="project" value="TreeGrafter"/>
</dbReference>
<dbReference type="SUPFAM" id="SSF52833">
    <property type="entry name" value="Thioredoxin-like"/>
    <property type="match status" value="1"/>
</dbReference>
<dbReference type="InterPro" id="IPR005746">
    <property type="entry name" value="Thioredoxin"/>
</dbReference>
<evidence type="ECO:0000259" key="11">
    <source>
        <dbReference type="PROSITE" id="PS51352"/>
    </source>
</evidence>
<protein>
    <recommendedName>
        <fullName evidence="2 7">Thioredoxin</fullName>
    </recommendedName>
</protein>